<dbReference type="PROSITE" id="PS50920">
    <property type="entry name" value="SOLCAR"/>
    <property type="match status" value="3"/>
</dbReference>
<comment type="similarity">
    <text evidence="2 10">Belongs to the mitochondrial carrier (TC 2.A.29) family.</text>
</comment>
<dbReference type="STRING" id="1314790.A0A1Y1XXM4"/>
<evidence type="ECO:0000256" key="2">
    <source>
        <dbReference type="ARBA" id="ARBA00006375"/>
    </source>
</evidence>
<dbReference type="GO" id="GO:0015227">
    <property type="term" value="F:O-acyl-L-carnitine transmembrane transporter activity"/>
    <property type="evidence" value="ECO:0007669"/>
    <property type="project" value="TreeGrafter"/>
</dbReference>
<gene>
    <name evidence="12" type="ORF">K493DRAFT_231539</name>
</gene>
<dbReference type="Pfam" id="PF00153">
    <property type="entry name" value="Mito_carr"/>
    <property type="match status" value="3"/>
</dbReference>
<evidence type="ECO:0000256" key="10">
    <source>
        <dbReference type="RuleBase" id="RU000488"/>
    </source>
</evidence>
<keyword evidence="3 10" id="KW-0813">Transport</keyword>
<evidence type="ECO:0000256" key="5">
    <source>
        <dbReference type="ARBA" id="ARBA00022737"/>
    </source>
</evidence>
<dbReference type="Proteomes" id="UP000193498">
    <property type="component" value="Unassembled WGS sequence"/>
</dbReference>
<dbReference type="Gene3D" id="1.50.40.10">
    <property type="entry name" value="Mitochondrial carrier domain"/>
    <property type="match status" value="2"/>
</dbReference>
<reference evidence="12 13" key="1">
    <citation type="submission" date="2016-07" db="EMBL/GenBank/DDBJ databases">
        <title>Pervasive Adenine N6-methylation of Active Genes in Fungi.</title>
        <authorList>
            <consortium name="DOE Joint Genome Institute"/>
            <person name="Mondo S.J."/>
            <person name="Dannebaum R.O."/>
            <person name="Kuo R.C."/>
            <person name="Labutti K."/>
            <person name="Haridas S."/>
            <person name="Kuo A."/>
            <person name="Salamov A."/>
            <person name="Ahrendt S.R."/>
            <person name="Lipzen A."/>
            <person name="Sullivan W."/>
            <person name="Andreopoulos W.B."/>
            <person name="Clum A."/>
            <person name="Lindquist E."/>
            <person name="Daum C."/>
            <person name="Ramamoorthy G.K."/>
            <person name="Gryganskyi A."/>
            <person name="Culley D."/>
            <person name="Magnuson J.K."/>
            <person name="James T.Y."/>
            <person name="O'Malley M.A."/>
            <person name="Stajich J.E."/>
            <person name="Spatafora J.W."/>
            <person name="Visel A."/>
            <person name="Grigoriev I.V."/>
        </authorList>
    </citation>
    <scope>NUCLEOTIDE SEQUENCE [LARGE SCALE GENOMIC DNA]</scope>
    <source>
        <strain evidence="12 13">CBS 931.73</strain>
    </source>
</reference>
<comment type="caution">
    <text evidence="12">The sequence shown here is derived from an EMBL/GenBank/DDBJ whole genome shotgun (WGS) entry which is preliminary data.</text>
</comment>
<keyword evidence="7" id="KW-0496">Mitochondrion</keyword>
<dbReference type="OrthoDB" id="14252at2759"/>
<dbReference type="PANTHER" id="PTHR45624:SF4">
    <property type="entry name" value="CONGESTED-LIKE TRACHEA PROTEIN-RELATED"/>
    <property type="match status" value="1"/>
</dbReference>
<keyword evidence="4 9" id="KW-0812">Transmembrane</keyword>
<proteinExistence type="inferred from homology"/>
<protein>
    <submittedName>
        <fullName evidence="12">Mitochondrial carrier</fullName>
    </submittedName>
</protein>
<dbReference type="SUPFAM" id="SSF103506">
    <property type="entry name" value="Mitochondrial carrier"/>
    <property type="match status" value="1"/>
</dbReference>
<evidence type="ECO:0000256" key="4">
    <source>
        <dbReference type="ARBA" id="ARBA00022692"/>
    </source>
</evidence>
<feature type="repeat" description="Solcar" evidence="9">
    <location>
        <begin position="30"/>
        <end position="113"/>
    </location>
</feature>
<feature type="repeat" description="Solcar" evidence="9">
    <location>
        <begin position="126"/>
        <end position="215"/>
    </location>
</feature>
<evidence type="ECO:0000313" key="12">
    <source>
        <dbReference type="EMBL" id="ORX90104.1"/>
    </source>
</evidence>
<feature type="transmembrane region" description="Helical" evidence="11">
    <location>
        <begin position="84"/>
        <end position="107"/>
    </location>
</feature>
<feature type="repeat" description="Solcar" evidence="9">
    <location>
        <begin position="225"/>
        <end position="310"/>
    </location>
</feature>
<dbReference type="InParanoid" id="A0A1Y1XXM4"/>
<dbReference type="PANTHER" id="PTHR45624">
    <property type="entry name" value="MITOCHONDRIAL BASIC AMINO ACIDS TRANSPORTER-RELATED"/>
    <property type="match status" value="1"/>
</dbReference>
<evidence type="ECO:0000256" key="1">
    <source>
        <dbReference type="ARBA" id="ARBA00004225"/>
    </source>
</evidence>
<dbReference type="InterPro" id="IPR050567">
    <property type="entry name" value="Mitochondrial_Carrier"/>
</dbReference>
<dbReference type="GO" id="GO:0031966">
    <property type="term" value="C:mitochondrial membrane"/>
    <property type="evidence" value="ECO:0007669"/>
    <property type="project" value="UniProtKB-SubCell"/>
</dbReference>
<evidence type="ECO:0000256" key="8">
    <source>
        <dbReference type="ARBA" id="ARBA00023136"/>
    </source>
</evidence>
<sequence length="315" mass="33052">MSAEQVIPSPASLVEKSVEVKEEIKTSGGTSGVKSFLSGGFGGICLVAAGHPLDLIKVRLQTSNAYTGIVDCFKKTIARDGIRGLYRGMSTPLIGVTPIFATCFWGYDMGKKLQIWALGLDPNEKLSMGQILFAGGFSAIPATLLMAPTERIKCLLQIQGDAGGVQKYKGPIDAAIGIFKEGGVRSLFRGTGATLIRDVPGSVAYFGAYEFAKAALSDDAGPDTLSPMAVLVAGGLAGMANWAVAIPPDVLKSRLQTAPEGTYKGVADVFTHLIRTEGPGALFRGLGPAMLRAFPANAACFLGVEASLKFMNQIW</sequence>
<evidence type="ECO:0000256" key="7">
    <source>
        <dbReference type="ARBA" id="ARBA00023128"/>
    </source>
</evidence>
<dbReference type="InterPro" id="IPR018108">
    <property type="entry name" value="MCP_transmembrane"/>
</dbReference>
<comment type="subcellular location">
    <subcellularLocation>
        <location evidence="1">Mitochondrion membrane</location>
        <topology evidence="1">Multi-pass membrane protein</topology>
    </subcellularLocation>
</comment>
<feature type="transmembrane region" description="Helical" evidence="11">
    <location>
        <begin position="127"/>
        <end position="147"/>
    </location>
</feature>
<evidence type="ECO:0000256" key="3">
    <source>
        <dbReference type="ARBA" id="ARBA00022448"/>
    </source>
</evidence>
<keyword evidence="5" id="KW-0677">Repeat</keyword>
<dbReference type="AlphaFoldDB" id="A0A1Y1XXM4"/>
<keyword evidence="8 9" id="KW-0472">Membrane</keyword>
<evidence type="ECO:0000256" key="6">
    <source>
        <dbReference type="ARBA" id="ARBA00022989"/>
    </source>
</evidence>
<dbReference type="GO" id="GO:1902603">
    <property type="term" value="P:carnitine transmembrane transport"/>
    <property type="evidence" value="ECO:0007669"/>
    <property type="project" value="TreeGrafter"/>
</dbReference>
<accession>A0A1Y1XXM4</accession>
<evidence type="ECO:0000256" key="9">
    <source>
        <dbReference type="PROSITE-ProRule" id="PRU00282"/>
    </source>
</evidence>
<dbReference type="GO" id="GO:0006839">
    <property type="term" value="P:mitochondrial transport"/>
    <property type="evidence" value="ECO:0007669"/>
    <property type="project" value="TreeGrafter"/>
</dbReference>
<keyword evidence="13" id="KW-1185">Reference proteome</keyword>
<dbReference type="InterPro" id="IPR023395">
    <property type="entry name" value="MCP_dom_sf"/>
</dbReference>
<evidence type="ECO:0000256" key="11">
    <source>
        <dbReference type="SAM" id="Phobius"/>
    </source>
</evidence>
<dbReference type="EMBL" id="MCFE01000399">
    <property type="protein sequence ID" value="ORX90104.1"/>
    <property type="molecule type" value="Genomic_DNA"/>
</dbReference>
<name>A0A1Y1XXM4_9FUNG</name>
<evidence type="ECO:0000313" key="13">
    <source>
        <dbReference type="Proteomes" id="UP000193498"/>
    </source>
</evidence>
<keyword evidence="6 11" id="KW-1133">Transmembrane helix</keyword>
<organism evidence="12 13">
    <name type="scientific">Basidiobolus meristosporus CBS 931.73</name>
    <dbReference type="NCBI Taxonomy" id="1314790"/>
    <lineage>
        <taxon>Eukaryota</taxon>
        <taxon>Fungi</taxon>
        <taxon>Fungi incertae sedis</taxon>
        <taxon>Zoopagomycota</taxon>
        <taxon>Entomophthoromycotina</taxon>
        <taxon>Basidiobolomycetes</taxon>
        <taxon>Basidiobolales</taxon>
        <taxon>Basidiobolaceae</taxon>
        <taxon>Basidiobolus</taxon>
    </lineage>
</organism>